<evidence type="ECO:0000313" key="39">
    <source>
        <dbReference type="EMBL" id="AIX38683.1"/>
    </source>
</evidence>
<dbReference type="Proteomes" id="UP000185356">
    <property type="component" value="Segment"/>
</dbReference>
<dbReference type="EMBL" id="KJ019046">
    <property type="protein sequence ID" value="AIX18619.1"/>
    <property type="molecule type" value="Genomic_DNA"/>
</dbReference>
<dbReference type="EMBL" id="KJ019115">
    <property type="protein sequence ID" value="AIX35157.1"/>
    <property type="molecule type" value="Genomic_DNA"/>
</dbReference>
<dbReference type="Proteomes" id="UP000185353">
    <property type="component" value="Segment"/>
</dbReference>
<dbReference type="Proteomes" id="UP000185348">
    <property type="component" value="Segment"/>
</dbReference>
<dbReference type="Proteomes" id="UP000185379">
    <property type="component" value="Segment"/>
</dbReference>
<dbReference type="Proteomes" id="UP000185352">
    <property type="component" value="Segment"/>
</dbReference>
<dbReference type="EMBL" id="KJ019079">
    <property type="protein sequence ID" value="AIX26113.1"/>
    <property type="molecule type" value="Genomic_DNA"/>
</dbReference>
<evidence type="ECO:0000313" key="10">
    <source>
        <dbReference type="EMBL" id="AIX19055.1"/>
    </source>
</evidence>
<dbReference type="GeneID" id="24171444"/>
<dbReference type="EMBL" id="KJ019165">
    <property type="protein sequence ID" value="AIX46949.1"/>
    <property type="molecule type" value="Genomic_DNA"/>
</dbReference>
<dbReference type="Proteomes" id="UP000220606">
    <property type="component" value="Segment"/>
</dbReference>
<evidence type="ECO:0000313" key="23">
    <source>
        <dbReference type="EMBL" id="AIX26330.1"/>
    </source>
</evidence>
<evidence type="ECO:0000313" key="15">
    <source>
        <dbReference type="EMBL" id="AIX24158.1"/>
    </source>
</evidence>
<evidence type="ECO:0000313" key="28">
    <source>
        <dbReference type="EMBL" id="AIX35578.1"/>
    </source>
</evidence>
<evidence type="ECO:0000313" key="34">
    <source>
        <dbReference type="EMBL" id="AIX37379.1"/>
    </source>
</evidence>
<dbReference type="EMBL" id="KJ019078">
    <property type="protein sequence ID" value="AIX25895.1"/>
    <property type="molecule type" value="Genomic_DNA"/>
</dbReference>
<evidence type="ECO:0000313" key="29">
    <source>
        <dbReference type="EMBL" id="AIX35796.1"/>
    </source>
</evidence>
<dbReference type="EMBL" id="KJ019048">
    <property type="protein sequence ID" value="AIX19055.1"/>
    <property type="molecule type" value="Genomic_DNA"/>
</dbReference>
<organism evidence="41 49">
    <name type="scientific">Synechococcus phage ACG-2014d</name>
    <dbReference type="NCBI Taxonomy" id="1493509"/>
    <lineage>
        <taxon>Viruses</taxon>
        <taxon>Duplodnaviria</taxon>
        <taxon>Heunggongvirae</taxon>
        <taxon>Uroviricota</taxon>
        <taxon>Caudoviricetes</taxon>
        <taxon>Pantevenvirales</taxon>
        <taxon>Kyanoviridae</taxon>
        <taxon>Lowelvirus</taxon>
        <taxon>Lowelvirus tuscon4d</taxon>
    </lineage>
</organism>
<dbReference type="Proteomes" id="UP000185374">
    <property type="component" value="Segment"/>
</dbReference>
<evidence type="ECO:0000313" key="8">
    <source>
        <dbReference type="EMBL" id="AIX18619.1"/>
    </source>
</evidence>
<dbReference type="EMBL" id="KJ019136">
    <property type="protein sequence ID" value="AIX39759.1"/>
    <property type="molecule type" value="Genomic_DNA"/>
</dbReference>
<dbReference type="Proteomes" id="UP000185358">
    <property type="component" value="Segment"/>
</dbReference>
<dbReference type="Proteomes" id="UP000185344">
    <property type="component" value="Segment"/>
</dbReference>
<dbReference type="Proteomes" id="UP000185373">
    <property type="component" value="Segment"/>
</dbReference>
<evidence type="ECO:0000313" key="44">
    <source>
        <dbReference type="EMBL" id="AIX46307.1"/>
    </source>
</evidence>
<dbReference type="Proteomes" id="UP000185365">
    <property type="component" value="Segment"/>
</dbReference>
<dbReference type="EMBL" id="KJ019057">
    <property type="protein sequence ID" value="AIX21138.1"/>
    <property type="molecule type" value="Genomic_DNA"/>
</dbReference>
<evidence type="ECO:0000313" key="5">
    <source>
        <dbReference type="EMBL" id="AIX15938.1"/>
    </source>
</evidence>
<dbReference type="EMBL" id="KJ019160">
    <property type="protein sequence ID" value="AIX45870.1"/>
    <property type="molecule type" value="Genomic_DNA"/>
</dbReference>
<dbReference type="EMBL" id="KJ019131">
    <property type="protein sequence ID" value="AIX38683.1"/>
    <property type="molecule type" value="Genomic_DNA"/>
</dbReference>
<dbReference type="Proteomes" id="UP000185357">
    <property type="component" value="Segment"/>
</dbReference>
<evidence type="ECO:0000313" key="45">
    <source>
        <dbReference type="EMBL" id="AIX46732.1"/>
    </source>
</evidence>
<dbReference type="EMBL" id="KJ019083">
    <property type="protein sequence ID" value="AIX26966.1"/>
    <property type="molecule type" value="Genomic_DNA"/>
</dbReference>
<dbReference type="EMBL" id="KJ019125">
    <property type="protein sequence ID" value="AIX37379.1"/>
    <property type="molecule type" value="Genomic_DNA"/>
</dbReference>
<dbReference type="Proteomes" id="UP000185349">
    <property type="component" value="Segment"/>
</dbReference>
<dbReference type="Proteomes" id="UP000185343">
    <property type="component" value="Segment"/>
</dbReference>
<dbReference type="KEGG" id="vg:24171444"/>
<dbReference type="Proteomes" id="UP000185384">
    <property type="component" value="Segment"/>
</dbReference>
<gene>
    <name evidence="40" type="ORF">Syn7803C102_33</name>
    <name evidence="41" type="ORF">Syn7803C108_33</name>
    <name evidence="42" type="ORF">Syn7803C109_33</name>
    <name evidence="43" type="ORF">Syn7803C35_33</name>
    <name evidence="44" type="ORF">Syn7803C37_34</name>
    <name evidence="45" type="ORF">Syn7803C39_33</name>
    <name evidence="46" type="ORF">Syn7803C40_33</name>
    <name evidence="1" type="ORF">Syn7803C45_33</name>
    <name evidence="2" type="ORF">Syn7803C46_33</name>
    <name evidence="3" type="ORF">Syn7803C48_33</name>
    <name evidence="4" type="ORF">Syn7803C49_33</name>
    <name evidence="5" type="ORF">Syn7803C54_33</name>
    <name evidence="6" type="ORF">Syn7803C55_30</name>
    <name evidence="7" type="ORF">Syn7803C57_33</name>
    <name evidence="8" type="ORF">Syn7803C72_33</name>
    <name evidence="9" type="ORF">Syn7803C73_33</name>
    <name evidence="10" type="ORF">Syn7803C75_33</name>
    <name evidence="11" type="ORF">Syn7803C77_32</name>
    <name evidence="12" type="ORF">Syn7803C88_33</name>
    <name evidence="13" type="ORF">Syn7803C89_33</name>
    <name evidence="14" type="ORF">Syn7803C93_33</name>
    <name evidence="15" type="ORF">Syn7803US104_33</name>
    <name evidence="16" type="ORF">Syn7803US108_33</name>
    <name evidence="17" type="ORF">Syn7803US109_33</name>
    <name evidence="18" type="ORF">Syn7803US110_33</name>
    <name evidence="19" type="ORF">Syn7803US111_33</name>
    <name evidence="20" type="ORF">Syn7803US113_33</name>
    <name evidence="21" type="ORF">Syn7803US114_33</name>
    <name evidence="22" type="ORF">Syn7803US115_33</name>
    <name evidence="23" type="ORF">Syn7803US116_33</name>
    <name evidence="24" type="ORF">Syn7803US122_33</name>
    <name evidence="25" type="ORF">Syn7803US59_33</name>
    <name evidence="26" type="ORF">Syn7803US5_34</name>
    <name evidence="27" type="ORF">Syn7803US61_33</name>
    <name evidence="28" type="ORF">Syn7803US63_32</name>
    <name evidence="29" type="ORF">Syn7803US64_33</name>
    <name evidence="30" type="ORF">Syn7803US65_34</name>
    <name evidence="31" type="ORF">Syn7803US71_33</name>
    <name evidence="32" type="ORF">Syn7803US78_33</name>
    <name evidence="33" type="ORF">Syn7803US80_35</name>
    <name evidence="34" type="ORF">Syn7803US82_33</name>
    <name evidence="35" type="ORF">Syn7803US83_33</name>
    <name evidence="36" type="ORF">Syn7803US85_33</name>
    <name evidence="37" type="ORF">Syn7803US89_33</name>
    <name evidence="38" type="ORF">Syn7803US94_33</name>
    <name evidence="39" type="ORF">Syn7803US95_33</name>
</gene>
<dbReference type="EMBL" id="KJ019080">
    <property type="protein sequence ID" value="AIX26330.1"/>
    <property type="molecule type" value="Genomic_DNA"/>
</dbReference>
<dbReference type="Proteomes" id="UP000185361">
    <property type="component" value="Segment"/>
</dbReference>
<evidence type="ECO:0000313" key="24">
    <source>
        <dbReference type="EMBL" id="AIX26966.1"/>
    </source>
</evidence>
<evidence type="ECO:0000313" key="32">
    <source>
        <dbReference type="EMBL" id="AIX36452.1"/>
    </source>
</evidence>
<dbReference type="Proteomes" id="UP000185380">
    <property type="component" value="Segment"/>
</dbReference>
<evidence type="ECO:0000313" key="9">
    <source>
        <dbReference type="EMBL" id="AIX18837.1"/>
    </source>
</evidence>
<dbReference type="Proteomes" id="UP000185371">
    <property type="component" value="Segment"/>
</dbReference>
<evidence type="ECO:0000313" key="30">
    <source>
        <dbReference type="EMBL" id="AIX36016.1"/>
    </source>
</evidence>
<dbReference type="EMBL" id="KJ019062">
    <property type="protein sequence ID" value="AIX22367.1"/>
    <property type="molecule type" value="Genomic_DNA"/>
</dbReference>
<dbReference type="Proteomes" id="UP000185376">
    <property type="component" value="Segment"/>
</dbReference>
<dbReference type="EMBL" id="KJ019036">
    <property type="protein sequence ID" value="AIX16340.1"/>
    <property type="molecule type" value="Genomic_DNA"/>
</dbReference>
<dbReference type="EMBL" id="KJ019032">
    <property type="protein sequence ID" value="AIX15509.1"/>
    <property type="molecule type" value="Genomic_DNA"/>
</dbReference>
<evidence type="ECO:0000313" key="27">
    <source>
        <dbReference type="EMBL" id="AIX35157.1"/>
    </source>
</evidence>
<dbReference type="EMBL" id="KJ019120">
    <property type="protein sequence ID" value="AIX36235.1"/>
    <property type="molecule type" value="Genomic_DNA"/>
</dbReference>
<evidence type="ECO:0000313" key="49">
    <source>
        <dbReference type="Proteomes" id="UP000185357"/>
    </source>
</evidence>
<dbReference type="EMBL" id="KJ019074">
    <property type="protein sequence ID" value="AIX25029.1"/>
    <property type="molecule type" value="Genomic_DNA"/>
</dbReference>
<evidence type="ECO:0000313" key="36">
    <source>
        <dbReference type="EMBL" id="AIX37815.1"/>
    </source>
</evidence>
<dbReference type="EMBL" id="KJ019047">
    <property type="protein sequence ID" value="AIX18837.1"/>
    <property type="molecule type" value="Genomic_DNA"/>
</dbReference>
<dbReference type="Proteomes" id="UP000185351">
    <property type="component" value="Segment"/>
</dbReference>
<dbReference type="Proteomes" id="UP000185364">
    <property type="component" value="Segment"/>
</dbReference>
<dbReference type="EMBL" id="KJ019034">
    <property type="protein sequence ID" value="AIX15938.1"/>
    <property type="molecule type" value="Genomic_DNA"/>
</dbReference>
<dbReference type="Proteomes" id="UP000185346">
    <property type="component" value="Segment"/>
</dbReference>
<evidence type="ECO:0000313" key="38">
    <source>
        <dbReference type="EMBL" id="AIX38465.1"/>
    </source>
</evidence>
<dbReference type="EMBL" id="KJ019070">
    <property type="protein sequence ID" value="AIX24158.1"/>
    <property type="molecule type" value="Genomic_DNA"/>
</dbReference>
<evidence type="ECO:0000313" key="16">
    <source>
        <dbReference type="EMBL" id="AIX24593.1"/>
    </source>
</evidence>
<evidence type="ECO:0000313" key="18">
    <source>
        <dbReference type="EMBL" id="AIX25029.1"/>
    </source>
</evidence>
<evidence type="ECO:0000313" key="19">
    <source>
        <dbReference type="EMBL" id="AIX25248.1"/>
    </source>
</evidence>
<evidence type="ECO:0000313" key="2">
    <source>
        <dbReference type="EMBL" id="AIX14864.1"/>
    </source>
</evidence>
<evidence type="ECO:0000313" key="26">
    <source>
        <dbReference type="EMBL" id="AIX34732.1"/>
    </source>
</evidence>
<evidence type="ECO:0000313" key="1">
    <source>
        <dbReference type="EMBL" id="AIX14644.1"/>
    </source>
</evidence>
<dbReference type="Proteomes" id="UP000033003">
    <property type="component" value="Segment"/>
</dbReference>
<dbReference type="EMBL" id="KJ019112">
    <property type="protein sequence ID" value="AIX34512.1"/>
    <property type="molecule type" value="Genomic_DNA"/>
</dbReference>
<evidence type="ECO:0000313" key="6">
    <source>
        <dbReference type="EMBL" id="AIX16155.1"/>
    </source>
</evidence>
<keyword evidence="50" id="KW-1185">Reference proteome</keyword>
<dbReference type="EMBL" id="KJ019073">
    <property type="protein sequence ID" value="AIX24811.1"/>
    <property type="molecule type" value="Genomic_DNA"/>
</dbReference>
<evidence type="ECO:0000313" key="20">
    <source>
        <dbReference type="EMBL" id="AIX25677.1"/>
    </source>
</evidence>
<dbReference type="EMBL" id="KJ019129">
    <property type="protein sequence ID" value="AIX38248.1"/>
    <property type="molecule type" value="Genomic_DNA"/>
</dbReference>
<dbReference type="Proteomes" id="UP000185363">
    <property type="component" value="Segment"/>
</dbReference>
<dbReference type="Proteomes" id="UP000185360">
    <property type="component" value="Genome"/>
</dbReference>
<evidence type="ECO:0000313" key="48">
    <source>
        <dbReference type="Proteomes" id="UP000185343"/>
    </source>
</evidence>
<dbReference type="Proteomes" id="UP000185382">
    <property type="component" value="Segment"/>
</dbReference>
<dbReference type="Proteomes" id="UP000185359">
    <property type="component" value="Segment"/>
</dbReference>
<dbReference type="OrthoDB" id="25774at10239"/>
<dbReference type="EMBL" id="KJ019056">
    <property type="protein sequence ID" value="AIX20921.1"/>
    <property type="molecule type" value="Genomic_DNA"/>
</dbReference>
<sequence>MFWTIFHHYAVNDMTTLHSAILDPAQKVLVKQAIFLLICDLQQSFYADKKISETEYNTKFKQIDEITQVLGIRDAYREL</sequence>
<evidence type="ECO:0000313" key="13">
    <source>
        <dbReference type="EMBL" id="AIX21138.1"/>
    </source>
</evidence>
<dbReference type="Proteomes" id="UP000185378">
    <property type="component" value="Segment"/>
</dbReference>
<dbReference type="EMBL" id="KJ019119">
    <property type="protein sequence ID" value="AIX36016.1"/>
    <property type="molecule type" value="Genomic_DNA"/>
</dbReference>
<dbReference type="EMBL" id="KJ019139">
    <property type="protein sequence ID" value="AIX40395.1"/>
    <property type="molecule type" value="Genomic_DNA"/>
</dbReference>
<name>A0A0E3G083_9CAUD</name>
<evidence type="ECO:0000313" key="42">
    <source>
        <dbReference type="EMBL" id="AIX40614.1"/>
    </source>
</evidence>
<dbReference type="Proteomes" id="UP000185345">
    <property type="component" value="Segment"/>
</dbReference>
<evidence type="ECO:0000313" key="22">
    <source>
        <dbReference type="EMBL" id="AIX26113.1"/>
    </source>
</evidence>
<proteinExistence type="predicted"/>
<evidence type="ECO:0000313" key="7">
    <source>
        <dbReference type="EMBL" id="AIX16340.1"/>
    </source>
</evidence>
<dbReference type="EMBL" id="KJ019075">
    <property type="protein sequence ID" value="AIX25248.1"/>
    <property type="molecule type" value="Genomic_DNA"/>
</dbReference>
<evidence type="ECO:0000313" key="47">
    <source>
        <dbReference type="Proteomes" id="UP000033003"/>
    </source>
</evidence>
<dbReference type="EMBL" id="KJ019113">
    <property type="protein sequence ID" value="AIX34732.1"/>
    <property type="molecule type" value="Genomic_DNA"/>
</dbReference>
<dbReference type="EMBL" id="KJ019164">
    <property type="protein sequence ID" value="AIX46732.1"/>
    <property type="molecule type" value="Genomic_DNA"/>
</dbReference>
<evidence type="ECO:0000313" key="46">
    <source>
        <dbReference type="EMBL" id="AIX46949.1"/>
    </source>
</evidence>
<dbReference type="EMBL" id="KJ019031">
    <property type="protein sequence ID" value="AIX15291.1"/>
    <property type="molecule type" value="Genomic_DNA"/>
</dbReference>
<evidence type="ECO:0000313" key="40">
    <source>
        <dbReference type="EMBL" id="AIX39759.1"/>
    </source>
</evidence>
<dbReference type="EMBL" id="KJ019072">
    <property type="protein sequence ID" value="AIX24593.1"/>
    <property type="molecule type" value="Genomic_DNA"/>
</dbReference>
<evidence type="ECO:0000313" key="31">
    <source>
        <dbReference type="EMBL" id="AIX36235.1"/>
    </source>
</evidence>
<evidence type="ECO:0000313" key="37">
    <source>
        <dbReference type="EMBL" id="AIX38248.1"/>
    </source>
</evidence>
<evidence type="ECO:0000313" key="33">
    <source>
        <dbReference type="EMBL" id="AIX37161.1"/>
    </source>
</evidence>
<dbReference type="Proteomes" id="UP000185383">
    <property type="component" value="Segment"/>
</dbReference>
<evidence type="ECO:0000313" key="17">
    <source>
        <dbReference type="EMBL" id="AIX24811.1"/>
    </source>
</evidence>
<protein>
    <submittedName>
        <fullName evidence="41">Uncharacterized protein</fullName>
    </submittedName>
</protein>
<dbReference type="EMBL" id="KJ019117">
    <property type="protein sequence ID" value="AIX35578.1"/>
    <property type="molecule type" value="Genomic_DNA"/>
</dbReference>
<dbReference type="Proteomes" id="UP000185354">
    <property type="component" value="Segment"/>
</dbReference>
<evidence type="ECO:0000313" key="25">
    <source>
        <dbReference type="EMBL" id="AIX34512.1"/>
    </source>
</evidence>
<dbReference type="Proteomes" id="UP000185355">
    <property type="component" value="Segment"/>
</dbReference>
<dbReference type="EMBL" id="KJ019127">
    <property type="protein sequence ID" value="AIX37815.1"/>
    <property type="molecule type" value="Genomic_DNA"/>
</dbReference>
<dbReference type="EMBL" id="KJ019121">
    <property type="protein sequence ID" value="AIX36452.1"/>
    <property type="molecule type" value="Genomic_DNA"/>
</dbReference>
<evidence type="ECO:0000313" key="35">
    <source>
        <dbReference type="EMBL" id="AIX37597.1"/>
    </source>
</evidence>
<dbReference type="Proteomes" id="UP000185366">
    <property type="component" value="Segment"/>
</dbReference>
<evidence type="ECO:0000313" key="41">
    <source>
        <dbReference type="EMBL" id="AIX40395.1"/>
    </source>
</evidence>
<dbReference type="EMBL" id="KJ019162">
    <property type="protein sequence ID" value="AIX46307.1"/>
    <property type="molecule type" value="Genomic_DNA"/>
</dbReference>
<dbReference type="Proteomes" id="UP000185385">
    <property type="component" value="Segment"/>
</dbReference>
<dbReference type="Proteomes" id="UP000185368">
    <property type="component" value="Segment"/>
</dbReference>
<evidence type="ECO:0000313" key="50">
    <source>
        <dbReference type="Proteomes" id="UP000185365"/>
    </source>
</evidence>
<dbReference type="EMBL" id="KJ019028">
    <property type="protein sequence ID" value="AIX14644.1"/>
    <property type="molecule type" value="Genomic_DNA"/>
</dbReference>
<dbReference type="EMBL" id="KJ019035">
    <property type="protein sequence ID" value="AIX16155.1"/>
    <property type="molecule type" value="Genomic_DNA"/>
</dbReference>
<dbReference type="Proteomes" id="UP000185370">
    <property type="component" value="Segment"/>
</dbReference>
<dbReference type="Proteomes" id="UP000185381">
    <property type="component" value="Genome"/>
</dbReference>
<dbReference type="EMBL" id="KJ019126">
    <property type="protein sequence ID" value="AIX37597.1"/>
    <property type="molecule type" value="Genomic_DNA"/>
</dbReference>
<dbReference type="EMBL" id="KJ019118">
    <property type="protein sequence ID" value="AIX35796.1"/>
    <property type="molecule type" value="Genomic_DNA"/>
</dbReference>
<dbReference type="Proteomes" id="UP000185347">
    <property type="component" value="Segment"/>
</dbReference>
<dbReference type="Proteomes" id="UP000185350">
    <property type="component" value="Segment"/>
</dbReference>
<dbReference type="EMBL" id="KJ019130">
    <property type="protein sequence ID" value="AIX38465.1"/>
    <property type="molecule type" value="Genomic_DNA"/>
</dbReference>
<dbReference type="Proteomes" id="UP000185386">
    <property type="component" value="Segment"/>
</dbReference>
<dbReference type="Proteomes" id="UP000185375">
    <property type="component" value="Segment"/>
</dbReference>
<dbReference type="Proteomes" id="UP000185367">
    <property type="component" value="Segment"/>
</dbReference>
<dbReference type="EMBL" id="KJ019077">
    <property type="protein sequence ID" value="AIX25677.1"/>
    <property type="molecule type" value="Genomic_DNA"/>
</dbReference>
<evidence type="ECO:0000313" key="12">
    <source>
        <dbReference type="EMBL" id="AIX20921.1"/>
    </source>
</evidence>
<reference evidence="47 48" key="1">
    <citation type="submission" date="2013-12" db="EMBL/GenBank/DDBJ databases">
        <title>Ecological redundancy of diverse viral populations within a natural community.</title>
        <authorList>
            <person name="Gregory A.C."/>
            <person name="LaButti K."/>
            <person name="Copeland A."/>
            <person name="Woyke T."/>
            <person name="Sullivan M.B."/>
        </authorList>
    </citation>
    <scope>NUCLEOTIDE SEQUENCE [LARGE SCALE GENOMIC DNA]</scope>
    <source>
        <strain evidence="40">Syn7803C102</strain>
        <strain evidence="41">Syn7803C108</strain>
        <strain evidence="42">Syn7803C109</strain>
        <strain evidence="43">Syn7803C35</strain>
        <strain evidence="44">Syn7803C37</strain>
        <strain evidence="45">Syn7803C39</strain>
        <strain evidence="46">Syn7803C40</strain>
        <strain evidence="1">Syn7803C45</strain>
        <strain evidence="2">Syn7803C46</strain>
        <strain evidence="3">Syn7803C48</strain>
        <strain evidence="4">Syn7803C49</strain>
        <strain evidence="5">Syn7803C54</strain>
        <strain evidence="6">Syn7803C55</strain>
        <strain evidence="7">Syn7803C57</strain>
        <strain evidence="8">Syn7803C72</strain>
        <strain evidence="9">Syn7803C73</strain>
        <strain evidence="10">Syn7803C75</strain>
        <strain evidence="11">Syn7803C77</strain>
        <strain evidence="12">Syn7803C88</strain>
        <strain evidence="13">Syn7803C89</strain>
        <strain evidence="14">Syn7803C93</strain>
        <strain evidence="15">Syn7803US104</strain>
        <strain evidence="16">Syn7803US108</strain>
        <strain evidence="17">Syn7803US109</strain>
        <strain evidence="18">Syn7803US110</strain>
        <strain evidence="19">Syn7803US111</strain>
        <strain evidence="20">Syn7803US113</strain>
        <strain evidence="21">Syn7803US114</strain>
        <strain evidence="22">Syn7803US115</strain>
        <strain evidence="23">Syn7803US116</strain>
        <strain evidence="24">Syn7803US122</strain>
        <strain evidence="26">Syn7803US5</strain>
        <strain evidence="25">Syn7803US59</strain>
        <strain evidence="27">Syn7803US61</strain>
        <strain evidence="28">Syn7803US63</strain>
        <strain evidence="29">Syn7803US64</strain>
        <strain evidence="30">Syn7803US65</strain>
        <strain evidence="31">Syn7803US71</strain>
        <strain evidence="32">Syn7803US78</strain>
        <strain evidence="33">Syn7803US80</strain>
        <strain evidence="34">Syn7803US82</strain>
        <strain evidence="35">Syn7803US83</strain>
        <strain evidence="36">Syn7803US85</strain>
        <strain evidence="37">Syn7803US89</strain>
        <strain evidence="38">Syn7803US94</strain>
        <strain evidence="39">Syn7803US95</strain>
    </source>
</reference>
<evidence type="ECO:0000313" key="4">
    <source>
        <dbReference type="EMBL" id="AIX15509.1"/>
    </source>
</evidence>
<accession>A0A0E3G083</accession>
<dbReference type="Proteomes" id="UP000185372">
    <property type="component" value="Genome"/>
</dbReference>
<dbReference type="EMBL" id="KJ019140">
    <property type="protein sequence ID" value="AIX40614.1"/>
    <property type="molecule type" value="Genomic_DNA"/>
</dbReference>
<evidence type="ECO:0000313" key="11">
    <source>
        <dbReference type="EMBL" id="AIX19489.1"/>
    </source>
</evidence>
<evidence type="ECO:0000313" key="43">
    <source>
        <dbReference type="EMBL" id="AIX45870.1"/>
    </source>
</evidence>
<evidence type="ECO:0000313" key="21">
    <source>
        <dbReference type="EMBL" id="AIX25895.1"/>
    </source>
</evidence>
<dbReference type="RefSeq" id="YP_009133376.1">
    <property type="nucleotide sequence ID" value="NC_026923.1"/>
</dbReference>
<dbReference type="EMBL" id="KJ019050">
    <property type="protein sequence ID" value="AIX19489.1"/>
    <property type="molecule type" value="Genomic_DNA"/>
</dbReference>
<dbReference type="EMBL" id="KJ019029">
    <property type="protein sequence ID" value="AIX14864.1"/>
    <property type="molecule type" value="Genomic_DNA"/>
</dbReference>
<evidence type="ECO:0000313" key="3">
    <source>
        <dbReference type="EMBL" id="AIX15291.1"/>
    </source>
</evidence>
<dbReference type="Proteomes" id="UP000185369">
    <property type="component" value="Segment"/>
</dbReference>
<dbReference type="Proteomes" id="UP000185362">
    <property type="component" value="Segment"/>
</dbReference>
<dbReference type="EMBL" id="KJ019124">
    <property type="protein sequence ID" value="AIX37161.1"/>
    <property type="molecule type" value="Genomic_DNA"/>
</dbReference>
<dbReference type="Proteomes" id="UP000185377">
    <property type="component" value="Segment"/>
</dbReference>
<evidence type="ECO:0000313" key="14">
    <source>
        <dbReference type="EMBL" id="AIX22367.1"/>
    </source>
</evidence>